<proteinExistence type="predicted"/>
<feature type="transmembrane region" description="Helical" evidence="1">
    <location>
        <begin position="43"/>
        <end position="64"/>
    </location>
</feature>
<dbReference type="AlphaFoldDB" id="A0A3S4PZV6"/>
<feature type="transmembrane region" description="Helical" evidence="1">
    <location>
        <begin position="198"/>
        <end position="217"/>
    </location>
</feature>
<keyword evidence="1" id="KW-0812">Transmembrane</keyword>
<gene>
    <name evidence="2" type="ORF">NCTC3166_01044</name>
</gene>
<keyword evidence="1" id="KW-0472">Membrane</keyword>
<dbReference type="EMBL" id="LR134266">
    <property type="protein sequence ID" value="VED67224.1"/>
    <property type="molecule type" value="Genomic_DNA"/>
</dbReference>
<dbReference type="RefSeq" id="WP_126404235.1">
    <property type="nucleotide sequence ID" value="NZ_LR134266.1"/>
</dbReference>
<evidence type="ECO:0000313" key="2">
    <source>
        <dbReference type="EMBL" id="VED67224.1"/>
    </source>
</evidence>
<name>A0A3S4PZV6_9STRE</name>
<sequence length="218" mass="24776">MLDKNNNQTHYGRGDQYIDQSVTNNIFFTYGDSQPSSSSDNPGIWAIIFLIVTLSLGNLLLGLIKEHKQVIIMTQIILLIIVNCYVYFKSKDMKLLITEMVPSVLSILTTIFSVNNQIPANFQSILDKMSTTPDLSSWENIVNSFFNSFIPKALELISQHSSNTILLTVCYIVLVLSTILSPLLIGFNAFFKKSVKNYPAYVFTIAYWIFFFVLKMIQ</sequence>
<feature type="transmembrane region" description="Helical" evidence="1">
    <location>
        <begin position="70"/>
        <end position="88"/>
    </location>
</feature>
<protein>
    <submittedName>
        <fullName evidence="2">Uncharacterized protein</fullName>
    </submittedName>
</protein>
<reference evidence="2 3" key="1">
    <citation type="submission" date="2018-12" db="EMBL/GenBank/DDBJ databases">
        <authorList>
            <consortium name="Pathogen Informatics"/>
        </authorList>
    </citation>
    <scope>NUCLEOTIDE SEQUENCE [LARGE SCALE GENOMIC DNA]</scope>
    <source>
        <strain evidence="2 3">NCTC3166</strain>
    </source>
</reference>
<keyword evidence="3" id="KW-1185">Reference proteome</keyword>
<organism evidence="2 3">
    <name type="scientific">Streptococcus viridans</name>
    <dbReference type="NCBI Taxonomy" id="78535"/>
    <lineage>
        <taxon>Bacteria</taxon>
        <taxon>Bacillati</taxon>
        <taxon>Bacillota</taxon>
        <taxon>Bacilli</taxon>
        <taxon>Lactobacillales</taxon>
        <taxon>Streptococcaceae</taxon>
        <taxon>Streptococcus</taxon>
    </lineage>
</organism>
<feature type="transmembrane region" description="Helical" evidence="1">
    <location>
        <begin position="165"/>
        <end position="191"/>
    </location>
</feature>
<dbReference type="Proteomes" id="UP000270025">
    <property type="component" value="Chromosome"/>
</dbReference>
<evidence type="ECO:0000256" key="1">
    <source>
        <dbReference type="SAM" id="Phobius"/>
    </source>
</evidence>
<keyword evidence="1" id="KW-1133">Transmembrane helix</keyword>
<accession>A0A3S4PZV6</accession>
<dbReference type="KEGG" id="svf:NCTC3166_01044"/>
<evidence type="ECO:0000313" key="3">
    <source>
        <dbReference type="Proteomes" id="UP000270025"/>
    </source>
</evidence>